<sequence>MAEKLPDPASMSYEAARDELMAIVATLEKGTASLDESVTLWERGEALSQRCEEWLVGARARLEAARKTAE</sequence>
<evidence type="ECO:0000256" key="2">
    <source>
        <dbReference type="ARBA" id="ARBA00022722"/>
    </source>
</evidence>
<name>A0A6J6FI87_9ZZZZ</name>
<dbReference type="NCBIfam" id="TIGR01280">
    <property type="entry name" value="xseB"/>
    <property type="match status" value="1"/>
</dbReference>
<dbReference type="GO" id="GO:0005829">
    <property type="term" value="C:cytosol"/>
    <property type="evidence" value="ECO:0007669"/>
    <property type="project" value="TreeGrafter"/>
</dbReference>
<dbReference type="InterPro" id="IPR003761">
    <property type="entry name" value="Exonuc_VII_S"/>
</dbReference>
<dbReference type="Pfam" id="PF02609">
    <property type="entry name" value="Exonuc_VII_S"/>
    <property type="match status" value="1"/>
</dbReference>
<organism evidence="4">
    <name type="scientific">freshwater metagenome</name>
    <dbReference type="NCBI Taxonomy" id="449393"/>
    <lineage>
        <taxon>unclassified sequences</taxon>
        <taxon>metagenomes</taxon>
        <taxon>ecological metagenomes</taxon>
    </lineage>
</organism>
<dbReference type="SUPFAM" id="SSF116842">
    <property type="entry name" value="XseB-like"/>
    <property type="match status" value="1"/>
</dbReference>
<protein>
    <submittedName>
        <fullName evidence="4">Unannotated protein</fullName>
    </submittedName>
</protein>
<dbReference type="GO" id="GO:0006308">
    <property type="term" value="P:DNA catabolic process"/>
    <property type="evidence" value="ECO:0007669"/>
    <property type="project" value="InterPro"/>
</dbReference>
<dbReference type="GO" id="GO:0008855">
    <property type="term" value="F:exodeoxyribonuclease VII activity"/>
    <property type="evidence" value="ECO:0007669"/>
    <property type="project" value="InterPro"/>
</dbReference>
<reference evidence="4" key="1">
    <citation type="submission" date="2020-05" db="EMBL/GenBank/DDBJ databases">
        <authorList>
            <person name="Chiriac C."/>
            <person name="Salcher M."/>
            <person name="Ghai R."/>
            <person name="Kavagutti S V."/>
        </authorList>
    </citation>
    <scope>NUCLEOTIDE SEQUENCE</scope>
</reference>
<dbReference type="NCBIfam" id="NF002139">
    <property type="entry name" value="PRK00977.1-3"/>
    <property type="match status" value="1"/>
</dbReference>
<proteinExistence type="predicted"/>
<dbReference type="PANTHER" id="PTHR34137">
    <property type="entry name" value="EXODEOXYRIBONUCLEASE 7 SMALL SUBUNIT"/>
    <property type="match status" value="1"/>
</dbReference>
<dbReference type="GO" id="GO:0009318">
    <property type="term" value="C:exodeoxyribonuclease VII complex"/>
    <property type="evidence" value="ECO:0007669"/>
    <property type="project" value="InterPro"/>
</dbReference>
<evidence type="ECO:0000313" key="4">
    <source>
        <dbReference type="EMBL" id="CAB4588611.1"/>
    </source>
</evidence>
<dbReference type="AlphaFoldDB" id="A0A6J6FI87"/>
<evidence type="ECO:0000256" key="1">
    <source>
        <dbReference type="ARBA" id="ARBA00022490"/>
    </source>
</evidence>
<gene>
    <name evidence="4" type="ORF">UFOPK1788_00394</name>
</gene>
<dbReference type="PIRSF" id="PIRSF006488">
    <property type="entry name" value="Exonuc_VII_S"/>
    <property type="match status" value="1"/>
</dbReference>
<accession>A0A6J6FI87</accession>
<dbReference type="InterPro" id="IPR037004">
    <property type="entry name" value="Exonuc_VII_ssu_sf"/>
</dbReference>
<evidence type="ECO:0000256" key="3">
    <source>
        <dbReference type="ARBA" id="ARBA00022801"/>
    </source>
</evidence>
<dbReference type="PANTHER" id="PTHR34137:SF1">
    <property type="entry name" value="EXODEOXYRIBONUCLEASE 7 SMALL SUBUNIT"/>
    <property type="match status" value="1"/>
</dbReference>
<dbReference type="Gene3D" id="1.10.287.1040">
    <property type="entry name" value="Exonuclease VII, small subunit"/>
    <property type="match status" value="1"/>
</dbReference>
<dbReference type="EMBL" id="CAEZUE010000035">
    <property type="protein sequence ID" value="CAB4588611.1"/>
    <property type="molecule type" value="Genomic_DNA"/>
</dbReference>
<keyword evidence="3" id="KW-0378">Hydrolase</keyword>
<keyword evidence="1" id="KW-0963">Cytoplasm</keyword>
<keyword evidence="2" id="KW-0540">Nuclease</keyword>